<evidence type="ECO:0000313" key="1">
    <source>
        <dbReference type="EMBL" id="GAA0463621.1"/>
    </source>
</evidence>
<dbReference type="InterPro" id="IPR053154">
    <property type="entry name" value="c-di-AMP_regulator"/>
</dbReference>
<dbReference type="Gene3D" id="2.170.120.40">
    <property type="entry name" value="YbbR-like domain"/>
    <property type="match status" value="2"/>
</dbReference>
<proteinExistence type="predicted"/>
<dbReference type="Proteomes" id="UP001500740">
    <property type="component" value="Unassembled WGS sequence"/>
</dbReference>
<dbReference type="EMBL" id="BAAACZ010000015">
    <property type="protein sequence ID" value="GAA0463621.1"/>
    <property type="molecule type" value="Genomic_DNA"/>
</dbReference>
<organism evidence="1 2">
    <name type="scientific">Alkalibacillus silvisoli</name>
    <dbReference type="NCBI Taxonomy" id="392823"/>
    <lineage>
        <taxon>Bacteria</taxon>
        <taxon>Bacillati</taxon>
        <taxon>Bacillota</taxon>
        <taxon>Bacilli</taxon>
        <taxon>Bacillales</taxon>
        <taxon>Bacillaceae</taxon>
        <taxon>Alkalibacillus</taxon>
    </lineage>
</organism>
<accession>A0ABN0ZZ79</accession>
<keyword evidence="2" id="KW-1185">Reference proteome</keyword>
<protein>
    <recommendedName>
        <fullName evidence="3">YbbR-like domain-containing protein</fullName>
    </recommendedName>
</protein>
<comment type="caution">
    <text evidence="1">The sequence shown here is derived from an EMBL/GenBank/DDBJ whole genome shotgun (WGS) entry which is preliminary data.</text>
</comment>
<evidence type="ECO:0000313" key="2">
    <source>
        <dbReference type="Proteomes" id="UP001500740"/>
    </source>
</evidence>
<sequence length="413" mass="46318">MDNWIKSPWFTRIVSLFLAILLYTTVAIDEANTSRSNDIFLPTGSSDVETMENVPLHVDLEEEDYVVRGVPDTVNVTVEGPRSVITQTVRQRNFDVFVDLNELGTGQHEVEVTHSGISSQLSVYIEPRTVEVTIEERSTVSFPVEVDFYGRDEDEGEFDEFTGEPEVAPEEVEVTGSNAEVDRIAMVKAFVSFSELAQEGEVSDAPIRVYDAEGNELNVYVDPSTVNVEADVSVNEKRYPLTFETVGELDDDLVLQGIDLNPVSATLFGSIERLGEINILDPIEIDLSEIEESTVLEFDLPVPPDISRVDPEIVEVEVVVEEAVEETWEDVEVEVENLNDDQELTFIEPEDPLVDVQLIGTQSDLDDLAQEDIRVWIDVDGQVEGEFYANVQLDGPEDVRLSSEQERIRVRIE</sequence>
<dbReference type="PANTHER" id="PTHR37804:SF1">
    <property type="entry name" value="CDAA REGULATORY PROTEIN CDAR"/>
    <property type="match status" value="1"/>
</dbReference>
<evidence type="ECO:0008006" key="3">
    <source>
        <dbReference type="Google" id="ProtNLM"/>
    </source>
</evidence>
<name>A0ABN0ZZ79_9BACI</name>
<dbReference type="Pfam" id="PF07949">
    <property type="entry name" value="YbbR"/>
    <property type="match status" value="3"/>
</dbReference>
<reference evidence="1 2" key="1">
    <citation type="journal article" date="2019" name="Int. J. Syst. Evol. Microbiol.">
        <title>The Global Catalogue of Microorganisms (GCM) 10K type strain sequencing project: providing services to taxonomists for standard genome sequencing and annotation.</title>
        <authorList>
            <consortium name="The Broad Institute Genomics Platform"/>
            <consortium name="The Broad Institute Genome Sequencing Center for Infectious Disease"/>
            <person name="Wu L."/>
            <person name="Ma J."/>
        </authorList>
    </citation>
    <scope>NUCLEOTIDE SEQUENCE [LARGE SCALE GENOMIC DNA]</scope>
    <source>
        <strain evidence="1 2">JCM 14193</strain>
    </source>
</reference>
<dbReference type="RefSeq" id="WP_343783330.1">
    <property type="nucleotide sequence ID" value="NZ_BAAACZ010000015.1"/>
</dbReference>
<dbReference type="Gene3D" id="2.170.120.30">
    <property type="match status" value="2"/>
</dbReference>
<dbReference type="PANTHER" id="PTHR37804">
    <property type="entry name" value="CDAA REGULATORY PROTEIN CDAR"/>
    <property type="match status" value="1"/>
</dbReference>
<dbReference type="InterPro" id="IPR012505">
    <property type="entry name" value="YbbR"/>
</dbReference>
<gene>
    <name evidence="1" type="ORF">GCM10008935_19180</name>
</gene>